<dbReference type="SUPFAM" id="SSF52833">
    <property type="entry name" value="Thioredoxin-like"/>
    <property type="match status" value="1"/>
</dbReference>
<name>A0A9Q1C8J9_HOLLE</name>
<dbReference type="GO" id="GO:0034976">
    <property type="term" value="P:response to endoplasmic reticulum stress"/>
    <property type="evidence" value="ECO:0007669"/>
    <property type="project" value="TreeGrafter"/>
</dbReference>
<dbReference type="PANTHER" id="PTHR45815">
    <property type="entry name" value="PROTEIN DISULFIDE-ISOMERASE A6"/>
    <property type="match status" value="1"/>
</dbReference>
<dbReference type="AlphaFoldDB" id="A0A9Q1C8J9"/>
<dbReference type="OrthoDB" id="10023060at2759"/>
<evidence type="ECO:0000313" key="2">
    <source>
        <dbReference type="Proteomes" id="UP001152320"/>
    </source>
</evidence>
<organism evidence="1 2">
    <name type="scientific">Holothuria leucospilota</name>
    <name type="common">Black long sea cucumber</name>
    <name type="synonym">Mertensiothuria leucospilota</name>
    <dbReference type="NCBI Taxonomy" id="206669"/>
    <lineage>
        <taxon>Eukaryota</taxon>
        <taxon>Metazoa</taxon>
        <taxon>Echinodermata</taxon>
        <taxon>Eleutherozoa</taxon>
        <taxon>Echinozoa</taxon>
        <taxon>Holothuroidea</taxon>
        <taxon>Aspidochirotacea</taxon>
        <taxon>Aspidochirotida</taxon>
        <taxon>Holothuriidae</taxon>
        <taxon>Holothuria</taxon>
    </lineage>
</organism>
<dbReference type="PANTHER" id="PTHR45815:SF3">
    <property type="entry name" value="PROTEIN DISULFIDE-ISOMERASE A6"/>
    <property type="match status" value="1"/>
</dbReference>
<evidence type="ECO:0000313" key="1">
    <source>
        <dbReference type="EMBL" id="KAJ8040667.1"/>
    </source>
</evidence>
<comment type="caution">
    <text evidence="1">The sequence shown here is derived from an EMBL/GenBank/DDBJ whole genome shotgun (WGS) entry which is preliminary data.</text>
</comment>
<dbReference type="CDD" id="cd02961">
    <property type="entry name" value="PDI_a_family"/>
    <property type="match status" value="1"/>
</dbReference>
<dbReference type="GO" id="GO:0005788">
    <property type="term" value="C:endoplasmic reticulum lumen"/>
    <property type="evidence" value="ECO:0007669"/>
    <property type="project" value="TreeGrafter"/>
</dbReference>
<dbReference type="Gene3D" id="3.40.30.10">
    <property type="entry name" value="Glutaredoxin"/>
    <property type="match status" value="1"/>
</dbReference>
<dbReference type="EMBL" id="JAIZAY010000006">
    <property type="protein sequence ID" value="KAJ8040667.1"/>
    <property type="molecule type" value="Genomic_DNA"/>
</dbReference>
<evidence type="ECO:0008006" key="3">
    <source>
        <dbReference type="Google" id="ProtNLM"/>
    </source>
</evidence>
<accession>A0A9Q1C8J9</accession>
<dbReference type="GO" id="GO:0015035">
    <property type="term" value="F:protein-disulfide reductase activity"/>
    <property type="evidence" value="ECO:0007669"/>
    <property type="project" value="TreeGrafter"/>
</dbReference>
<dbReference type="InterPro" id="IPR036249">
    <property type="entry name" value="Thioredoxin-like_sf"/>
</dbReference>
<keyword evidence="2" id="KW-1185">Reference proteome</keyword>
<gene>
    <name evidence="1" type="ORF">HOLleu_15028</name>
</gene>
<reference evidence="1" key="1">
    <citation type="submission" date="2021-10" db="EMBL/GenBank/DDBJ databases">
        <title>Tropical sea cucumber genome reveals ecological adaptation and Cuvierian tubules defense mechanism.</title>
        <authorList>
            <person name="Chen T."/>
        </authorList>
    </citation>
    <scope>NUCLEOTIDE SEQUENCE</scope>
    <source>
        <strain evidence="1">Nanhai2018</strain>
        <tissue evidence="1">Muscle</tissue>
    </source>
</reference>
<proteinExistence type="predicted"/>
<sequence length="948" mass="108702">MNQRLYLRRYFAAVFMILDVNLSCFQSSASFFEDVNIPEISVAGIYNREAGGSRYPLCVFFTTGGKDCREAEKYFLRFLLYFDDEIHWQFRRFTVKNDSAYKHIPPQIPAIQCLSTWTEERIYTGPWKLKPVKAWAQELLKNYNSRIPSISEDEDLSQKSNGSLLLLILIESPVSQDEQRSLKQLRDDFVSVRFFMHPYHRGQRSTRSFAEKFSIETFPAAVLLNFTGGEKVLGKVENGFKLLERVEEMLIIQTTESVSAMSQDTFHSWLQGDDMSSVYLLCFHAVWADENPEYLHVFSRSSKVFHNLQTTLKFGTVDVENEREILMKDVDPKMIRKFPFSVLFWKNMTSEGPDLRQILLSSRPTPSAVSDLLETSGLEIYDRNGNIVQYIPWETEDVCQTFHDYSHHDPMCIGRVNASIIITRDHESSRERLPDFIQHTAPRESDLTSSTTLCHRDTVVENDKNMLKEGSPFSSVNQLTDDKWDQVIQQSRSHPGGAIKQKTLVTMPWEETSPQTVLVAFIQGSCRSCDNNINLFEKVAKNLDDLGTGIFYAHNCTTDPKTCERQNIKGFPTVIAFRNFGKLRYERCSSNSHIQQYLRMDYHGILTEKLLMEWFSQVSTPSVQYTTTEEFIALKKINDVSLSADLYPLSLAKKYLPNIAGPNSWYPYECFQLACERLYGKASCYGIITENLQNRDATMLEEDPEMVVTQIEMHRRDNVSALVFSLGKALITTLQNKQDTSLHRFHAPHRYAIKSGQRCEDNHSSCTDVIVSFVQDHSRLPVTHITAAAFHTHGSLGFGKNHSSSIFGSGLPVLLALATSQQLTDDAPLLKLLTKAAYQFYNQIVFAALNVDEFPQWAARFVPVHFYRHVVENNKYITDDMVPSLFIYPRLLIVTAGNHQKAIFFPKYDRFSLSSKAEGRTLIKNEVINFVSKFLSSPDNGWIETELF</sequence>
<dbReference type="Proteomes" id="UP001152320">
    <property type="component" value="Chromosome 6"/>
</dbReference>
<protein>
    <recommendedName>
        <fullName evidence="3">Thioredoxin domain-containing protein</fullName>
    </recommendedName>
</protein>